<accession>A0A9D1R9W0</accession>
<feature type="binding site" evidence="1">
    <location>
        <position position="141"/>
    </location>
    <ligand>
        <name>Ni(2+)</name>
        <dbReference type="ChEBI" id="CHEBI:49786"/>
    </ligand>
</feature>
<evidence type="ECO:0000259" key="3">
    <source>
        <dbReference type="Pfam" id="PF08279"/>
    </source>
</evidence>
<feature type="binding site" evidence="1">
    <location>
        <position position="82"/>
    </location>
    <ligand>
        <name>Ni(2+)</name>
        <dbReference type="ChEBI" id="CHEBI:49786"/>
    </ligand>
</feature>
<feature type="domain" description="Helix-turn-helix type 11" evidence="3">
    <location>
        <begin position="6"/>
        <end position="58"/>
    </location>
</feature>
<dbReference type="SUPFAM" id="SSF46785">
    <property type="entry name" value="Winged helix' DNA-binding domain"/>
    <property type="match status" value="1"/>
</dbReference>
<evidence type="ECO:0000256" key="1">
    <source>
        <dbReference type="PIRSR" id="PIRSR037847-1"/>
    </source>
</evidence>
<evidence type="ECO:0000313" key="5">
    <source>
        <dbReference type="Proteomes" id="UP000824263"/>
    </source>
</evidence>
<reference evidence="4" key="1">
    <citation type="journal article" date="2021" name="PeerJ">
        <title>Extensive microbial diversity within the chicken gut microbiome revealed by metagenomics and culture.</title>
        <authorList>
            <person name="Gilroy R."/>
            <person name="Ravi A."/>
            <person name="Getino M."/>
            <person name="Pursley I."/>
            <person name="Horton D.L."/>
            <person name="Alikhan N.F."/>
            <person name="Baker D."/>
            <person name="Gharbi K."/>
            <person name="Hall N."/>
            <person name="Watson M."/>
            <person name="Adriaenssens E.M."/>
            <person name="Foster-Nyarko E."/>
            <person name="Jarju S."/>
            <person name="Secka A."/>
            <person name="Antonio M."/>
            <person name="Oren A."/>
            <person name="Chaudhuri R.R."/>
            <person name="La Ragione R."/>
            <person name="Hildebrand F."/>
            <person name="Pallen M.J."/>
        </authorList>
    </citation>
    <scope>NUCLEOTIDE SEQUENCE</scope>
    <source>
        <strain evidence="4">ChiSxjej1B13-11762</strain>
    </source>
</reference>
<dbReference type="InterPro" id="IPR036388">
    <property type="entry name" value="WH-like_DNA-bd_sf"/>
</dbReference>
<feature type="binding site" evidence="1">
    <location>
        <position position="143"/>
    </location>
    <ligand>
        <name>Ni(2+)</name>
        <dbReference type="ChEBI" id="CHEBI:49786"/>
    </ligand>
</feature>
<dbReference type="InterPro" id="IPR035922">
    <property type="entry name" value="3H_dom_sf"/>
</dbReference>
<dbReference type="InterPro" id="IPR004173">
    <property type="entry name" value="3H_domain"/>
</dbReference>
<sequence length="170" mass="19507">MTGEERRADILSRIRQSSRPVAARALAEIYGVSRQVIVQDMALIRASGHEILSTNRGYLLQERRKISRIFKVRHSDEQLEEELCAIVDLGGCVENVIVHHKVYGRLEAYLGVDSRRKVRDFLEDLRSGKSSPLKNITSDYHYHEISADSVETLELIEDLLREKGFLVKME</sequence>
<dbReference type="InterPro" id="IPR013196">
    <property type="entry name" value="HTH_11"/>
</dbReference>
<comment type="caution">
    <text evidence="4">The sequence shown here is derived from an EMBL/GenBank/DDBJ whole genome shotgun (WGS) entry which is preliminary data.</text>
</comment>
<evidence type="ECO:0000259" key="2">
    <source>
        <dbReference type="Pfam" id="PF02829"/>
    </source>
</evidence>
<proteinExistence type="predicted"/>
<reference evidence="4" key="2">
    <citation type="submission" date="2021-04" db="EMBL/GenBank/DDBJ databases">
        <authorList>
            <person name="Gilroy R."/>
        </authorList>
    </citation>
    <scope>NUCLEOTIDE SEQUENCE</scope>
    <source>
        <strain evidence="4">ChiSxjej1B13-11762</strain>
    </source>
</reference>
<dbReference type="Gene3D" id="1.10.10.10">
    <property type="entry name" value="Winged helix-like DNA-binding domain superfamily/Winged helix DNA-binding domain"/>
    <property type="match status" value="1"/>
</dbReference>
<evidence type="ECO:0000313" key="4">
    <source>
        <dbReference type="EMBL" id="HIW82747.1"/>
    </source>
</evidence>
<dbReference type="Pfam" id="PF02829">
    <property type="entry name" value="3H"/>
    <property type="match status" value="1"/>
</dbReference>
<dbReference type="PANTHER" id="PTHR40068:SF1">
    <property type="entry name" value="TRANSCRIPTION REPRESSOR NIAR-RELATED"/>
    <property type="match status" value="1"/>
</dbReference>
<dbReference type="PIRSF" id="PIRSF037847">
    <property type="entry name" value="NiaR"/>
    <property type="match status" value="1"/>
</dbReference>
<gene>
    <name evidence="4" type="ORF">H9873_00250</name>
</gene>
<name>A0A9D1R9W0_9FIRM</name>
<protein>
    <submittedName>
        <fullName evidence="4">Transcription repressor NadR</fullName>
    </submittedName>
</protein>
<dbReference type="AlphaFoldDB" id="A0A9D1R9W0"/>
<dbReference type="InterPro" id="IPR036390">
    <property type="entry name" value="WH_DNA-bd_sf"/>
</dbReference>
<feature type="binding site" evidence="1">
    <location>
        <position position="74"/>
    </location>
    <ligand>
        <name>Ni(2+)</name>
        <dbReference type="ChEBI" id="CHEBI:49786"/>
    </ligand>
</feature>
<dbReference type="EMBL" id="DXGF01000006">
    <property type="protein sequence ID" value="HIW82747.1"/>
    <property type="molecule type" value="Genomic_DNA"/>
</dbReference>
<organism evidence="4 5">
    <name type="scientific">Candidatus Dorea gallistercoris</name>
    <dbReference type="NCBI Taxonomy" id="2838542"/>
    <lineage>
        <taxon>Bacteria</taxon>
        <taxon>Bacillati</taxon>
        <taxon>Bacillota</taxon>
        <taxon>Clostridia</taxon>
        <taxon>Lachnospirales</taxon>
        <taxon>Lachnospiraceae</taxon>
        <taxon>Dorea</taxon>
    </lineage>
</organism>
<dbReference type="Pfam" id="PF08279">
    <property type="entry name" value="HTH_11"/>
    <property type="match status" value="1"/>
</dbReference>
<dbReference type="SUPFAM" id="SSF75500">
    <property type="entry name" value="Putative transcriptional regulator TM1602, C-terminal domain"/>
    <property type="match status" value="1"/>
</dbReference>
<feature type="domain" description="3H" evidence="2">
    <location>
        <begin position="71"/>
        <end position="166"/>
    </location>
</feature>
<keyword evidence="1" id="KW-0533">Nickel</keyword>
<dbReference type="GO" id="GO:0046872">
    <property type="term" value="F:metal ion binding"/>
    <property type="evidence" value="ECO:0007669"/>
    <property type="project" value="UniProtKB-KW"/>
</dbReference>
<keyword evidence="1" id="KW-0479">Metal-binding</keyword>
<dbReference type="InterPro" id="IPR026043">
    <property type="entry name" value="NadR"/>
</dbReference>
<dbReference type="PANTHER" id="PTHR40068">
    <property type="entry name" value="TRANSCRIPTION REPRESSOR NIAR-RELATED"/>
    <property type="match status" value="1"/>
</dbReference>
<dbReference type="Gene3D" id="3.30.1340.20">
    <property type="entry name" value="3H domain"/>
    <property type="match status" value="1"/>
</dbReference>
<dbReference type="Proteomes" id="UP000824263">
    <property type="component" value="Unassembled WGS sequence"/>
</dbReference>